<comment type="catalytic activity">
    <reaction evidence="10">
        <text>ITP + H2O = IMP + diphosphate + H(+)</text>
        <dbReference type="Rhea" id="RHEA:29399"/>
        <dbReference type="ChEBI" id="CHEBI:15377"/>
        <dbReference type="ChEBI" id="CHEBI:15378"/>
        <dbReference type="ChEBI" id="CHEBI:33019"/>
        <dbReference type="ChEBI" id="CHEBI:58053"/>
        <dbReference type="ChEBI" id="CHEBI:61402"/>
        <dbReference type="EC" id="3.6.1.66"/>
    </reaction>
</comment>
<proteinExistence type="inferred from homology"/>
<keyword evidence="12" id="KW-1185">Reference proteome</keyword>
<evidence type="ECO:0000256" key="3">
    <source>
        <dbReference type="ARBA" id="ARBA00022723"/>
    </source>
</evidence>
<dbReference type="InterPro" id="IPR029001">
    <property type="entry name" value="ITPase-like_fam"/>
</dbReference>
<dbReference type="GO" id="GO:0046872">
    <property type="term" value="F:metal ion binding"/>
    <property type="evidence" value="ECO:0007669"/>
    <property type="project" value="UniProtKB-KW"/>
</dbReference>
<feature type="binding site" evidence="10">
    <location>
        <position position="74"/>
    </location>
    <ligand>
        <name>substrate</name>
    </ligand>
</feature>
<dbReference type="GO" id="GO:0005829">
    <property type="term" value="C:cytosol"/>
    <property type="evidence" value="ECO:0007669"/>
    <property type="project" value="TreeGrafter"/>
</dbReference>
<evidence type="ECO:0000256" key="5">
    <source>
        <dbReference type="ARBA" id="ARBA00022801"/>
    </source>
</evidence>
<sequence length="207" mass="22109">MSKPRLVIGSHNRKKRDELLALLAPHGIPVVTLAEVDSNLPPAVEDGQTFEENAAKKATHYARALGEWVMADDSGLCVEALRGAPGVDSALYAGQHGDDEANNALLIENLAGVSAEKRAAHYVAVLVLADPLGAVAAVTRGECHGRIVAQRRGSNGFGYDPLFEVREYHRTFGQLGPAVKRALSHRSRAMRQMLSRVITLLGDGSAA</sequence>
<evidence type="ECO:0000313" key="12">
    <source>
        <dbReference type="Proteomes" id="UP000318995"/>
    </source>
</evidence>
<comment type="cofactor">
    <cofactor evidence="10">
        <name>Mg(2+)</name>
        <dbReference type="ChEBI" id="CHEBI:18420"/>
    </cofactor>
    <text evidence="10">Binds 1 Mg(2+) ion per subunit.</text>
</comment>
<dbReference type="GO" id="GO:0009146">
    <property type="term" value="P:purine nucleoside triphosphate catabolic process"/>
    <property type="evidence" value="ECO:0007669"/>
    <property type="project" value="UniProtKB-UniRule"/>
</dbReference>
<name>A0A5C5W9H0_9BACT</name>
<dbReference type="HAMAP" id="MF_01405">
    <property type="entry name" value="Non_canon_purine_NTPase"/>
    <property type="match status" value="1"/>
</dbReference>
<keyword evidence="7 10" id="KW-0546">Nucleotide metabolism</keyword>
<evidence type="ECO:0000256" key="8">
    <source>
        <dbReference type="ARBA" id="ARBA00051875"/>
    </source>
</evidence>
<feature type="binding site" evidence="10">
    <location>
        <position position="180"/>
    </location>
    <ligand>
        <name>substrate</name>
    </ligand>
</feature>
<reference evidence="11 12" key="1">
    <citation type="submission" date="2019-02" db="EMBL/GenBank/DDBJ databases">
        <title>Deep-cultivation of Planctomycetes and their phenomic and genomic characterization uncovers novel biology.</title>
        <authorList>
            <person name="Wiegand S."/>
            <person name="Jogler M."/>
            <person name="Boedeker C."/>
            <person name="Pinto D."/>
            <person name="Vollmers J."/>
            <person name="Rivas-Marin E."/>
            <person name="Kohn T."/>
            <person name="Peeters S.H."/>
            <person name="Heuer A."/>
            <person name="Rast P."/>
            <person name="Oberbeckmann S."/>
            <person name="Bunk B."/>
            <person name="Jeske O."/>
            <person name="Meyerdierks A."/>
            <person name="Storesund J.E."/>
            <person name="Kallscheuer N."/>
            <person name="Luecker S."/>
            <person name="Lage O.M."/>
            <person name="Pohl T."/>
            <person name="Merkel B.J."/>
            <person name="Hornburger P."/>
            <person name="Mueller R.-W."/>
            <person name="Bruemmer F."/>
            <person name="Labrenz M."/>
            <person name="Spormann A.M."/>
            <person name="Op Den Camp H."/>
            <person name="Overmann J."/>
            <person name="Amann R."/>
            <person name="Jetten M.S.M."/>
            <person name="Mascher T."/>
            <person name="Medema M.H."/>
            <person name="Devos D.P."/>
            <person name="Kaster A.-K."/>
            <person name="Ovreas L."/>
            <person name="Rohde M."/>
            <person name="Galperin M.Y."/>
            <person name="Jogler C."/>
        </authorList>
    </citation>
    <scope>NUCLEOTIDE SEQUENCE [LARGE SCALE GENOMIC DNA]</scope>
    <source>
        <strain evidence="11 12">Pla111</strain>
    </source>
</reference>
<evidence type="ECO:0000256" key="1">
    <source>
        <dbReference type="ARBA" id="ARBA00008023"/>
    </source>
</evidence>
<dbReference type="GO" id="GO:0036222">
    <property type="term" value="F:XTP diphosphatase activity"/>
    <property type="evidence" value="ECO:0007669"/>
    <property type="project" value="UniProtKB-UniRule"/>
</dbReference>
<comment type="similarity">
    <text evidence="1 10">Belongs to the HAM1 NTPase family.</text>
</comment>
<keyword evidence="3 10" id="KW-0479">Metal-binding</keyword>
<feature type="binding site" evidence="10">
    <location>
        <begin position="157"/>
        <end position="160"/>
    </location>
    <ligand>
        <name>substrate</name>
    </ligand>
</feature>
<dbReference type="GO" id="GO:0017111">
    <property type="term" value="F:ribonucleoside triphosphate phosphatase activity"/>
    <property type="evidence" value="ECO:0007669"/>
    <property type="project" value="InterPro"/>
</dbReference>
<gene>
    <name evidence="11" type="ORF">Pla111_09230</name>
</gene>
<evidence type="ECO:0000256" key="6">
    <source>
        <dbReference type="ARBA" id="ARBA00022842"/>
    </source>
</evidence>
<protein>
    <recommendedName>
        <fullName evidence="10">dITP/XTP pyrophosphatase</fullName>
        <ecNumber evidence="10">3.6.1.66</ecNumber>
    </recommendedName>
    <alternativeName>
        <fullName evidence="10">Non-canonical purine NTP pyrophosphatase</fullName>
    </alternativeName>
    <alternativeName>
        <fullName evidence="10">Non-standard purine NTP pyrophosphatase</fullName>
    </alternativeName>
    <alternativeName>
        <fullName evidence="10">Nucleoside-triphosphate diphosphatase</fullName>
    </alternativeName>
    <alternativeName>
        <fullName evidence="10">Nucleoside-triphosphate pyrophosphatase</fullName>
        <shortName evidence="10">NTPase</shortName>
    </alternativeName>
</protein>
<dbReference type="GO" id="GO:0035870">
    <property type="term" value="F:dITP diphosphatase activity"/>
    <property type="evidence" value="ECO:0007669"/>
    <property type="project" value="UniProtKB-UniRule"/>
</dbReference>
<evidence type="ECO:0000256" key="4">
    <source>
        <dbReference type="ARBA" id="ARBA00022741"/>
    </source>
</evidence>
<dbReference type="Proteomes" id="UP000318995">
    <property type="component" value="Unassembled WGS sequence"/>
</dbReference>
<comment type="caution">
    <text evidence="11">The sequence shown here is derived from an EMBL/GenBank/DDBJ whole genome shotgun (WGS) entry which is preliminary data.</text>
</comment>
<dbReference type="EC" id="3.6.1.66" evidence="10"/>
<dbReference type="OrthoDB" id="9807456at2"/>
<evidence type="ECO:0000256" key="2">
    <source>
        <dbReference type="ARBA" id="ARBA00011738"/>
    </source>
</evidence>
<dbReference type="GO" id="GO:0036220">
    <property type="term" value="F:ITP diphosphatase activity"/>
    <property type="evidence" value="ECO:0007669"/>
    <property type="project" value="UniProtKB-UniRule"/>
</dbReference>
<organism evidence="11 12">
    <name type="scientific">Botrimarina hoheduenensis</name>
    <dbReference type="NCBI Taxonomy" id="2528000"/>
    <lineage>
        <taxon>Bacteria</taxon>
        <taxon>Pseudomonadati</taxon>
        <taxon>Planctomycetota</taxon>
        <taxon>Planctomycetia</taxon>
        <taxon>Pirellulales</taxon>
        <taxon>Lacipirellulaceae</taxon>
        <taxon>Botrimarina</taxon>
    </lineage>
</organism>
<feature type="binding site" evidence="10">
    <location>
        <begin position="10"/>
        <end position="15"/>
    </location>
    <ligand>
        <name>substrate</name>
    </ligand>
</feature>
<dbReference type="InterPro" id="IPR020922">
    <property type="entry name" value="dITP/XTP_pyrophosphatase"/>
</dbReference>
<dbReference type="GO" id="GO:0009117">
    <property type="term" value="P:nucleotide metabolic process"/>
    <property type="evidence" value="ECO:0007669"/>
    <property type="project" value="UniProtKB-KW"/>
</dbReference>
<dbReference type="PANTHER" id="PTHR11067:SF9">
    <property type="entry name" value="INOSINE TRIPHOSPHATE PYROPHOSPHATASE"/>
    <property type="match status" value="1"/>
</dbReference>
<keyword evidence="4 10" id="KW-0547">Nucleotide-binding</keyword>
<accession>A0A5C5W9H0</accession>
<dbReference type="SUPFAM" id="SSF52972">
    <property type="entry name" value="ITPase-like"/>
    <property type="match status" value="1"/>
</dbReference>
<feature type="binding site" evidence="10">
    <location>
        <begin position="185"/>
        <end position="186"/>
    </location>
    <ligand>
        <name>substrate</name>
    </ligand>
</feature>
<dbReference type="CDD" id="cd00515">
    <property type="entry name" value="HAM1"/>
    <property type="match status" value="1"/>
</dbReference>
<evidence type="ECO:0000256" key="10">
    <source>
        <dbReference type="HAMAP-Rule" id="MF_01405"/>
    </source>
</evidence>
<comment type="function">
    <text evidence="10">Pyrophosphatase that catalyzes the hydrolysis of nucleoside triphosphates to their monophosphate derivatives, with a high preference for the non-canonical purine nucleotides XTP (xanthosine triphosphate), dITP (deoxyinosine triphosphate) and ITP. Seems to function as a house-cleaning enzyme that removes non-canonical purine nucleotides from the nucleotide pool, thus preventing their incorporation into DNA/RNA and avoiding chromosomal lesions.</text>
</comment>
<keyword evidence="6 10" id="KW-0460">Magnesium</keyword>
<evidence type="ECO:0000256" key="7">
    <source>
        <dbReference type="ARBA" id="ARBA00023080"/>
    </source>
</evidence>
<dbReference type="GO" id="GO:0000166">
    <property type="term" value="F:nucleotide binding"/>
    <property type="evidence" value="ECO:0007669"/>
    <property type="project" value="UniProtKB-KW"/>
</dbReference>
<dbReference type="RefSeq" id="WP_146571831.1">
    <property type="nucleotide sequence ID" value="NZ_SJPH01000002.1"/>
</dbReference>
<comment type="caution">
    <text evidence="10">Lacks conserved residue(s) required for the propagation of feature annotation.</text>
</comment>
<dbReference type="FunFam" id="3.90.950.10:FF:000001">
    <property type="entry name" value="dITP/XTP pyrophosphatase"/>
    <property type="match status" value="1"/>
</dbReference>
<dbReference type="InterPro" id="IPR002637">
    <property type="entry name" value="RdgB/HAM1"/>
</dbReference>
<evidence type="ECO:0000256" key="9">
    <source>
        <dbReference type="ARBA" id="ARBA00052017"/>
    </source>
</evidence>
<comment type="catalytic activity">
    <reaction evidence="8 10">
        <text>dITP + H2O = dIMP + diphosphate + H(+)</text>
        <dbReference type="Rhea" id="RHEA:28342"/>
        <dbReference type="ChEBI" id="CHEBI:15377"/>
        <dbReference type="ChEBI" id="CHEBI:15378"/>
        <dbReference type="ChEBI" id="CHEBI:33019"/>
        <dbReference type="ChEBI" id="CHEBI:61194"/>
        <dbReference type="ChEBI" id="CHEBI:61382"/>
        <dbReference type="EC" id="3.6.1.66"/>
    </reaction>
</comment>
<feature type="active site" description="Proton acceptor" evidence="10">
    <location>
        <position position="73"/>
    </location>
</feature>
<dbReference type="Pfam" id="PF01725">
    <property type="entry name" value="Ham1p_like"/>
    <property type="match status" value="1"/>
</dbReference>
<comment type="subunit">
    <text evidence="2 10">Homodimer.</text>
</comment>
<evidence type="ECO:0000313" key="11">
    <source>
        <dbReference type="EMBL" id="TWT47310.1"/>
    </source>
</evidence>
<feature type="binding site" evidence="10">
    <location>
        <position position="73"/>
    </location>
    <ligand>
        <name>Mg(2+)</name>
        <dbReference type="ChEBI" id="CHEBI:18420"/>
    </ligand>
</feature>
<comment type="catalytic activity">
    <reaction evidence="9 10">
        <text>XTP + H2O = XMP + diphosphate + H(+)</text>
        <dbReference type="Rhea" id="RHEA:28610"/>
        <dbReference type="ChEBI" id="CHEBI:15377"/>
        <dbReference type="ChEBI" id="CHEBI:15378"/>
        <dbReference type="ChEBI" id="CHEBI:33019"/>
        <dbReference type="ChEBI" id="CHEBI:57464"/>
        <dbReference type="ChEBI" id="CHEBI:61314"/>
        <dbReference type="EC" id="3.6.1.66"/>
    </reaction>
</comment>
<dbReference type="EMBL" id="SJPH01000002">
    <property type="protein sequence ID" value="TWT47310.1"/>
    <property type="molecule type" value="Genomic_DNA"/>
</dbReference>
<keyword evidence="5 10" id="KW-0378">Hydrolase</keyword>
<dbReference type="PANTHER" id="PTHR11067">
    <property type="entry name" value="INOSINE TRIPHOSPHATE PYROPHOSPHATASE/HAM1 PROTEIN"/>
    <property type="match status" value="1"/>
</dbReference>
<dbReference type="Gene3D" id="3.90.950.10">
    <property type="match status" value="1"/>
</dbReference>
<dbReference type="AlphaFoldDB" id="A0A5C5W9H0"/>